<evidence type="ECO:0000256" key="2">
    <source>
        <dbReference type="ARBA" id="ARBA00022737"/>
    </source>
</evidence>
<name>L1JWW3_GUITC</name>
<protein>
    <recommendedName>
        <fullName evidence="7">EGF-like domain-containing protein</fullName>
    </recommendedName>
</protein>
<dbReference type="OMA" id="CENPREC"/>
<feature type="domain" description="EGF-like" evidence="7">
    <location>
        <begin position="23"/>
        <end position="58"/>
    </location>
</feature>
<dbReference type="Proteomes" id="UP000011087">
    <property type="component" value="Unassembled WGS sequence"/>
</dbReference>
<evidence type="ECO:0000256" key="5">
    <source>
        <dbReference type="PROSITE-ProRule" id="PRU00076"/>
    </source>
</evidence>
<comment type="caution">
    <text evidence="5">Lacks conserved residue(s) required for the propagation of feature annotation.</text>
</comment>
<accession>L1JWW3</accession>
<dbReference type="AlphaFoldDB" id="L1JWW3"/>
<evidence type="ECO:0000256" key="3">
    <source>
        <dbReference type="ARBA" id="ARBA00023157"/>
    </source>
</evidence>
<dbReference type="Gene3D" id="2.10.25.10">
    <property type="entry name" value="Laminin"/>
    <property type="match status" value="2"/>
</dbReference>
<feature type="disulfide bond" evidence="5">
    <location>
        <begin position="165"/>
        <end position="174"/>
    </location>
</feature>
<keyword evidence="10" id="KW-1185">Reference proteome</keyword>
<feature type="non-terminal residue" evidence="8">
    <location>
        <position position="1"/>
    </location>
</feature>
<sequence length="287" mass="31086">CLAGCMQDGTCVCSYGWTGSACNVECKGGASNPCSNHGICRTDGMCICDRGWTGADCSIECAGAAENPNHWPCHLHGNCEGWFINPQTQFQYGLACEIECPGGAHSICSRHGVCDDVGECSCFKGFRNKSCEVACLGQRDCNPATGCEGVCNYAGSCQEDGSCICEAAFRGSACELVCPPFTGLASDICNLRGVCNAEGVCNCYVWYQGVACEQIASWVIAVVVLFTLALIAVSVHLIRRWLHNRMRARRRARRERRKVRRTEAAVNRMKGYKVPIPDDMSMQAKGI</sequence>
<dbReference type="HOGENOM" id="CLU_971798_0_0_1"/>
<dbReference type="eggNOG" id="KOG1225">
    <property type="taxonomic scope" value="Eukaryota"/>
</dbReference>
<dbReference type="PaxDb" id="55529-EKX53076"/>
<evidence type="ECO:0000259" key="7">
    <source>
        <dbReference type="PROSITE" id="PS50026"/>
    </source>
</evidence>
<dbReference type="GeneID" id="17309473"/>
<dbReference type="FunFam" id="2.10.25.10:FF:000001">
    <property type="entry name" value="Tenascin C"/>
    <property type="match status" value="1"/>
</dbReference>
<evidence type="ECO:0000313" key="8">
    <source>
        <dbReference type="EMBL" id="EKX53076.1"/>
    </source>
</evidence>
<keyword evidence="4" id="KW-0325">Glycoprotein</keyword>
<keyword evidence="6" id="KW-0812">Transmembrane</keyword>
<reference evidence="8 10" key="1">
    <citation type="journal article" date="2012" name="Nature">
        <title>Algal genomes reveal evolutionary mosaicism and the fate of nucleomorphs.</title>
        <authorList>
            <consortium name="DOE Joint Genome Institute"/>
            <person name="Curtis B.A."/>
            <person name="Tanifuji G."/>
            <person name="Burki F."/>
            <person name="Gruber A."/>
            <person name="Irimia M."/>
            <person name="Maruyama S."/>
            <person name="Arias M.C."/>
            <person name="Ball S.G."/>
            <person name="Gile G.H."/>
            <person name="Hirakawa Y."/>
            <person name="Hopkins J.F."/>
            <person name="Kuo A."/>
            <person name="Rensing S.A."/>
            <person name="Schmutz J."/>
            <person name="Symeonidi A."/>
            <person name="Elias M."/>
            <person name="Eveleigh R.J."/>
            <person name="Herman E.K."/>
            <person name="Klute M.J."/>
            <person name="Nakayama T."/>
            <person name="Obornik M."/>
            <person name="Reyes-Prieto A."/>
            <person name="Armbrust E.V."/>
            <person name="Aves S.J."/>
            <person name="Beiko R.G."/>
            <person name="Coutinho P."/>
            <person name="Dacks J.B."/>
            <person name="Durnford D.G."/>
            <person name="Fast N.M."/>
            <person name="Green B.R."/>
            <person name="Grisdale C.J."/>
            <person name="Hempel F."/>
            <person name="Henrissat B."/>
            <person name="Hoppner M.P."/>
            <person name="Ishida K."/>
            <person name="Kim E."/>
            <person name="Koreny L."/>
            <person name="Kroth P.G."/>
            <person name="Liu Y."/>
            <person name="Malik S.B."/>
            <person name="Maier U.G."/>
            <person name="McRose D."/>
            <person name="Mock T."/>
            <person name="Neilson J.A."/>
            <person name="Onodera N.T."/>
            <person name="Poole A.M."/>
            <person name="Pritham E.J."/>
            <person name="Richards T.A."/>
            <person name="Rocap G."/>
            <person name="Roy S.W."/>
            <person name="Sarai C."/>
            <person name="Schaack S."/>
            <person name="Shirato S."/>
            <person name="Slamovits C.H."/>
            <person name="Spencer D.F."/>
            <person name="Suzuki S."/>
            <person name="Worden A.Z."/>
            <person name="Zauner S."/>
            <person name="Barry K."/>
            <person name="Bell C."/>
            <person name="Bharti A.K."/>
            <person name="Crow J.A."/>
            <person name="Grimwood J."/>
            <person name="Kramer R."/>
            <person name="Lindquist E."/>
            <person name="Lucas S."/>
            <person name="Salamov A."/>
            <person name="McFadden G.I."/>
            <person name="Lane C.E."/>
            <person name="Keeling P.J."/>
            <person name="Gray M.W."/>
            <person name="Grigoriev I.V."/>
            <person name="Archibald J.M."/>
        </authorList>
    </citation>
    <scope>NUCLEOTIDE SEQUENCE</scope>
    <source>
        <strain evidence="8 10">CCMP2712</strain>
    </source>
</reference>
<evidence type="ECO:0000256" key="6">
    <source>
        <dbReference type="SAM" id="Phobius"/>
    </source>
</evidence>
<dbReference type="InterPro" id="IPR051022">
    <property type="entry name" value="Notch_Cell-Fate_Det"/>
</dbReference>
<keyword evidence="6" id="KW-1133">Transmembrane helix</keyword>
<keyword evidence="3 5" id="KW-1015">Disulfide bond</keyword>
<dbReference type="InterPro" id="IPR000742">
    <property type="entry name" value="EGF"/>
</dbReference>
<evidence type="ECO:0000256" key="1">
    <source>
        <dbReference type="ARBA" id="ARBA00022536"/>
    </source>
</evidence>
<reference evidence="9" key="3">
    <citation type="submission" date="2016-03" db="UniProtKB">
        <authorList>
            <consortium name="EnsemblProtists"/>
        </authorList>
    </citation>
    <scope>IDENTIFICATION</scope>
</reference>
<keyword evidence="1 5" id="KW-0245">EGF-like domain</keyword>
<feature type="transmembrane region" description="Helical" evidence="6">
    <location>
        <begin position="215"/>
        <end position="238"/>
    </location>
</feature>
<keyword evidence="2" id="KW-0677">Repeat</keyword>
<organism evidence="8">
    <name type="scientific">Guillardia theta (strain CCMP2712)</name>
    <name type="common">Cryptophyte</name>
    <dbReference type="NCBI Taxonomy" id="905079"/>
    <lineage>
        <taxon>Eukaryota</taxon>
        <taxon>Cryptophyceae</taxon>
        <taxon>Pyrenomonadales</taxon>
        <taxon>Geminigeraceae</taxon>
        <taxon>Guillardia</taxon>
    </lineage>
</organism>
<gene>
    <name evidence="8" type="ORF">GUITHDRAFT_64838</name>
</gene>
<dbReference type="PANTHER" id="PTHR24049">
    <property type="entry name" value="CRUMBS FAMILY MEMBER"/>
    <property type="match status" value="1"/>
</dbReference>
<dbReference type="SMART" id="SM00181">
    <property type="entry name" value="EGF"/>
    <property type="match status" value="4"/>
</dbReference>
<feature type="disulfide bond" evidence="5">
    <location>
        <begin position="48"/>
        <end position="57"/>
    </location>
</feature>
<dbReference type="OrthoDB" id="18487at2759"/>
<feature type="disulfide bond" evidence="5">
    <location>
        <begin position="147"/>
        <end position="157"/>
    </location>
</feature>
<dbReference type="PROSITE" id="PS00022">
    <property type="entry name" value="EGF_1"/>
    <property type="match status" value="2"/>
</dbReference>
<dbReference type="SUPFAM" id="SSF57196">
    <property type="entry name" value="EGF/Laminin"/>
    <property type="match status" value="1"/>
</dbReference>
<dbReference type="EnsemblProtists" id="EKX53076">
    <property type="protein sequence ID" value="EKX53076"/>
    <property type="gene ID" value="GUITHDRAFT_64838"/>
</dbReference>
<dbReference type="PROSITE" id="PS50026">
    <property type="entry name" value="EGF_3"/>
    <property type="match status" value="2"/>
</dbReference>
<dbReference type="KEGG" id="gtt:GUITHDRAFT_64838"/>
<feature type="domain" description="EGF-like" evidence="7">
    <location>
        <begin position="143"/>
        <end position="175"/>
    </location>
</feature>
<evidence type="ECO:0000313" key="10">
    <source>
        <dbReference type="Proteomes" id="UP000011087"/>
    </source>
</evidence>
<keyword evidence="6" id="KW-0472">Membrane</keyword>
<dbReference type="RefSeq" id="XP_005840056.1">
    <property type="nucleotide sequence ID" value="XM_005839999.1"/>
</dbReference>
<dbReference type="STRING" id="905079.L1JWW3"/>
<reference evidence="10" key="2">
    <citation type="submission" date="2012-11" db="EMBL/GenBank/DDBJ databases">
        <authorList>
            <person name="Kuo A."/>
            <person name="Curtis B.A."/>
            <person name="Tanifuji G."/>
            <person name="Burki F."/>
            <person name="Gruber A."/>
            <person name="Irimia M."/>
            <person name="Maruyama S."/>
            <person name="Arias M.C."/>
            <person name="Ball S.G."/>
            <person name="Gile G.H."/>
            <person name="Hirakawa Y."/>
            <person name="Hopkins J.F."/>
            <person name="Rensing S.A."/>
            <person name="Schmutz J."/>
            <person name="Symeonidi A."/>
            <person name="Elias M."/>
            <person name="Eveleigh R.J."/>
            <person name="Herman E.K."/>
            <person name="Klute M.J."/>
            <person name="Nakayama T."/>
            <person name="Obornik M."/>
            <person name="Reyes-Prieto A."/>
            <person name="Armbrust E.V."/>
            <person name="Aves S.J."/>
            <person name="Beiko R.G."/>
            <person name="Coutinho P."/>
            <person name="Dacks J.B."/>
            <person name="Durnford D.G."/>
            <person name="Fast N.M."/>
            <person name="Green B.R."/>
            <person name="Grisdale C."/>
            <person name="Hempe F."/>
            <person name="Henrissat B."/>
            <person name="Hoppner M.P."/>
            <person name="Ishida K.-I."/>
            <person name="Kim E."/>
            <person name="Koreny L."/>
            <person name="Kroth P.G."/>
            <person name="Liu Y."/>
            <person name="Malik S.-B."/>
            <person name="Maier U.G."/>
            <person name="McRose D."/>
            <person name="Mock T."/>
            <person name="Neilson J.A."/>
            <person name="Onodera N.T."/>
            <person name="Poole A.M."/>
            <person name="Pritham E.J."/>
            <person name="Richards T.A."/>
            <person name="Rocap G."/>
            <person name="Roy S.W."/>
            <person name="Sarai C."/>
            <person name="Schaack S."/>
            <person name="Shirato S."/>
            <person name="Slamovits C.H."/>
            <person name="Spencer D.F."/>
            <person name="Suzuki S."/>
            <person name="Worden A.Z."/>
            <person name="Zauner S."/>
            <person name="Barry K."/>
            <person name="Bell C."/>
            <person name="Bharti A.K."/>
            <person name="Crow J.A."/>
            <person name="Grimwood J."/>
            <person name="Kramer R."/>
            <person name="Lindquist E."/>
            <person name="Lucas S."/>
            <person name="Salamov A."/>
            <person name="McFadden G.I."/>
            <person name="Lane C.E."/>
            <person name="Keeling P.J."/>
            <person name="Gray M.W."/>
            <person name="Grigoriev I.V."/>
            <person name="Archibald J.M."/>
        </authorList>
    </citation>
    <scope>NUCLEOTIDE SEQUENCE</scope>
    <source>
        <strain evidence="10">CCMP2712</strain>
    </source>
</reference>
<proteinExistence type="predicted"/>
<dbReference type="Pfam" id="PF23106">
    <property type="entry name" value="EGF_Teneurin"/>
    <property type="match status" value="1"/>
</dbReference>
<evidence type="ECO:0000313" key="9">
    <source>
        <dbReference type="EnsemblProtists" id="EKX53076"/>
    </source>
</evidence>
<dbReference type="EMBL" id="JH992971">
    <property type="protein sequence ID" value="EKX53076.1"/>
    <property type="molecule type" value="Genomic_DNA"/>
</dbReference>
<evidence type="ECO:0000256" key="4">
    <source>
        <dbReference type="ARBA" id="ARBA00023180"/>
    </source>
</evidence>